<dbReference type="Gene3D" id="1.10.10.10">
    <property type="entry name" value="Winged helix-like DNA-binding domain superfamily/Winged helix DNA-binding domain"/>
    <property type="match status" value="1"/>
</dbReference>
<dbReference type="PROSITE" id="PS50995">
    <property type="entry name" value="HTH_MARR_2"/>
    <property type="match status" value="1"/>
</dbReference>
<name>A0A2X0SUM6_LACHE</name>
<evidence type="ECO:0000313" key="1">
    <source>
        <dbReference type="EMBL" id="SPB25153.1"/>
    </source>
</evidence>
<dbReference type="InterPro" id="IPR000835">
    <property type="entry name" value="HTH_MarR-typ"/>
</dbReference>
<sequence>MGETMKISESEKLNMAIVHGNRAYQQWDQDHELSDYLSVILYELLLRKKLTQKQLVGLTDLPKQSINKGIKILHDSGYLAMSVDPHDKRVRFCELTAAGNKYAKQKMQSLFRLEEQTAQKLGSEKMQLLTDLLTEWSNTFWDFLNRVPAKLDSQFLVDDPAD</sequence>
<dbReference type="GO" id="GO:0003700">
    <property type="term" value="F:DNA-binding transcription factor activity"/>
    <property type="evidence" value="ECO:0007669"/>
    <property type="project" value="InterPro"/>
</dbReference>
<gene>
    <name evidence="1" type="ORF">BDKNPLJD_01378</name>
</gene>
<dbReference type="AlphaFoldDB" id="A0A2X0SUM6"/>
<protein>
    <submittedName>
        <fullName evidence="1">Uncharacterized protein</fullName>
    </submittedName>
</protein>
<dbReference type="InterPro" id="IPR036388">
    <property type="entry name" value="WH-like_DNA-bd_sf"/>
</dbReference>
<organism evidence="1">
    <name type="scientific">Lactobacillus helveticus</name>
    <name type="common">Lactobacillus suntoryeus</name>
    <dbReference type="NCBI Taxonomy" id="1587"/>
    <lineage>
        <taxon>Bacteria</taxon>
        <taxon>Bacillati</taxon>
        <taxon>Bacillota</taxon>
        <taxon>Bacilli</taxon>
        <taxon>Lactobacillales</taxon>
        <taxon>Lactobacillaceae</taxon>
        <taxon>Lactobacillus</taxon>
    </lineage>
</organism>
<dbReference type="InterPro" id="IPR036390">
    <property type="entry name" value="WH_DNA-bd_sf"/>
</dbReference>
<reference evidence="1" key="1">
    <citation type="submission" date="2018-01" db="EMBL/GenBank/DDBJ databases">
        <authorList>
            <person name="Gaut B.S."/>
            <person name="Morton B.R."/>
            <person name="Clegg M.T."/>
            <person name="Duvall M.R."/>
        </authorList>
    </citation>
    <scope>NUCLEOTIDE SEQUENCE</scope>
    <source>
        <strain evidence="1">Lactobacillus helveticus</strain>
    </source>
</reference>
<accession>A0A2X0SUM6</accession>
<dbReference type="EMBL" id="OGTV01000070">
    <property type="protein sequence ID" value="SPB25153.1"/>
    <property type="molecule type" value="Genomic_DNA"/>
</dbReference>
<proteinExistence type="predicted"/>
<dbReference type="SUPFAM" id="SSF46785">
    <property type="entry name" value="Winged helix' DNA-binding domain"/>
    <property type="match status" value="1"/>
</dbReference>